<dbReference type="PANTHER" id="PTHR10928">
    <property type="entry name" value="SUPPRESSOR OF FUSED"/>
    <property type="match status" value="1"/>
</dbReference>
<proteinExistence type="predicted"/>
<dbReference type="InterPro" id="IPR020941">
    <property type="entry name" value="SUFU-like_domain"/>
</dbReference>
<evidence type="ECO:0000259" key="1">
    <source>
        <dbReference type="Pfam" id="PF05076"/>
    </source>
</evidence>
<dbReference type="Pfam" id="PF05076">
    <property type="entry name" value="SUFU"/>
    <property type="match status" value="1"/>
</dbReference>
<evidence type="ECO:0000313" key="3">
    <source>
        <dbReference type="Proteomes" id="UP001596189"/>
    </source>
</evidence>
<gene>
    <name evidence="2" type="ORF">ACFQDO_13875</name>
</gene>
<comment type="caution">
    <text evidence="2">The sequence shown here is derived from an EMBL/GenBank/DDBJ whole genome shotgun (WGS) entry which is preliminary data.</text>
</comment>
<dbReference type="PANTHER" id="PTHR10928:SF2">
    <property type="entry name" value="SUPPRESSOR OF FUSED HOMOLOG"/>
    <property type="match status" value="1"/>
</dbReference>
<sequence length="215" mass="23767">MFRRQRDPDPTGDVVEPSTRGWDAVDAACRGLYGDQVPKHVGYFPGRDFGSALQGCSAYRVDDYWHYVTYGLSNIFDDDEGDNEGLSGWGYELTWRVRDDSAEPGAAPAWPFTILQRIAQWASEKPLLLDPHVRLPLGGPVTGHPDTGGPDTPLTVIALVEDPTLRRISTPNGLVQFLQFVAVTEHDWKVMQDTDTQQVLDGMRAVDGLLITNVG</sequence>
<feature type="domain" description="Suppressor of fused-like" evidence="1">
    <location>
        <begin position="62"/>
        <end position="214"/>
    </location>
</feature>
<reference evidence="3" key="1">
    <citation type="journal article" date="2019" name="Int. J. Syst. Evol. Microbiol.">
        <title>The Global Catalogue of Microorganisms (GCM) 10K type strain sequencing project: providing services to taxonomists for standard genome sequencing and annotation.</title>
        <authorList>
            <consortium name="The Broad Institute Genomics Platform"/>
            <consortium name="The Broad Institute Genome Sequencing Center for Infectious Disease"/>
            <person name="Wu L."/>
            <person name="Ma J."/>
        </authorList>
    </citation>
    <scope>NUCLEOTIDE SEQUENCE [LARGE SCALE GENOMIC DNA]</scope>
    <source>
        <strain evidence="3">KACC 14249</strain>
    </source>
</reference>
<dbReference type="SUPFAM" id="SSF103359">
    <property type="entry name" value="Suppressor of Fused, N-terminal domain"/>
    <property type="match status" value="1"/>
</dbReference>
<evidence type="ECO:0000313" key="2">
    <source>
        <dbReference type="EMBL" id="MFC6008220.1"/>
    </source>
</evidence>
<protein>
    <submittedName>
        <fullName evidence="2">Suppressor of fused domain protein</fullName>
    </submittedName>
</protein>
<dbReference type="InterPro" id="IPR007768">
    <property type="entry name" value="Suppressor_of_fused"/>
</dbReference>
<name>A0ABW1JGQ3_9ACTN</name>
<dbReference type="EMBL" id="JBHSRD010000004">
    <property type="protein sequence ID" value="MFC6008220.1"/>
    <property type="molecule type" value="Genomic_DNA"/>
</dbReference>
<dbReference type="RefSeq" id="WP_345715087.1">
    <property type="nucleotide sequence ID" value="NZ_BAABFP010000002.1"/>
</dbReference>
<dbReference type="InterPro" id="IPR037181">
    <property type="entry name" value="SUFU_N"/>
</dbReference>
<dbReference type="Proteomes" id="UP001596189">
    <property type="component" value="Unassembled WGS sequence"/>
</dbReference>
<accession>A0ABW1JGQ3</accession>
<organism evidence="2 3">
    <name type="scientific">Angustibacter luteus</name>
    <dbReference type="NCBI Taxonomy" id="658456"/>
    <lineage>
        <taxon>Bacteria</taxon>
        <taxon>Bacillati</taxon>
        <taxon>Actinomycetota</taxon>
        <taxon>Actinomycetes</taxon>
        <taxon>Kineosporiales</taxon>
        <taxon>Kineosporiaceae</taxon>
    </lineage>
</organism>
<keyword evidence="3" id="KW-1185">Reference proteome</keyword>